<dbReference type="Pfam" id="PF11011">
    <property type="entry name" value="DUF2849"/>
    <property type="match status" value="1"/>
</dbReference>
<dbReference type="PATRIC" id="fig|35806.4.peg.2491"/>
<proteinExistence type="predicted"/>
<dbReference type="InterPro" id="IPR021270">
    <property type="entry name" value="DUF2849"/>
</dbReference>
<dbReference type="EMBL" id="AP014800">
    <property type="protein sequence ID" value="BAQ69566.1"/>
    <property type="molecule type" value="Genomic_DNA"/>
</dbReference>
<gene>
    <name evidence="2" type="ORF">JMM60_12030</name>
    <name evidence="1" type="ORF">NHU_02415</name>
</gene>
<name>A0A0D6B3C2_RHOSU</name>
<evidence type="ECO:0000313" key="1">
    <source>
        <dbReference type="EMBL" id="BAQ69566.1"/>
    </source>
</evidence>
<evidence type="ECO:0000313" key="3">
    <source>
        <dbReference type="Proteomes" id="UP000064912"/>
    </source>
</evidence>
<reference evidence="2 4" key="2">
    <citation type="submission" date="2021-01" db="EMBL/GenBank/DDBJ databases">
        <title>Draft genomes of Rhodovulum sulfidophilum.</title>
        <authorList>
            <person name="Guzman M.S."/>
        </authorList>
    </citation>
    <scope>NUCLEOTIDE SEQUENCE [LARGE SCALE GENOMIC DNA]</scope>
    <source>
        <strain evidence="2 4">AB35</strain>
    </source>
</reference>
<reference evidence="1 3" key="1">
    <citation type="submission" date="2015-02" db="EMBL/GenBank/DDBJ databases">
        <title>Genome sequene of Rhodovulum sulfidophilum DSM 2351.</title>
        <authorList>
            <person name="Nagao N."/>
        </authorList>
    </citation>
    <scope>NUCLEOTIDE SEQUENCE [LARGE SCALE GENOMIC DNA]</scope>
    <source>
        <strain evidence="1 3">DSM 2351</strain>
    </source>
</reference>
<sequence length="105" mass="11641">MKRRFNPSVVTANDLFEGHPVWRTAQGRWSATIREAEVLDDPATAQARLAEAETESGRVVGPYLAEVATAPQGPAPLHFREVFRVRGPAHASDRPDQRLDQRPGE</sequence>
<protein>
    <submittedName>
        <fullName evidence="2">DUF2849 domain-containing protein</fullName>
    </submittedName>
</protein>
<dbReference type="eggNOG" id="ENOG5030KJZ">
    <property type="taxonomic scope" value="Bacteria"/>
</dbReference>
<dbReference type="Proteomes" id="UP000064912">
    <property type="component" value="Chromosome"/>
</dbReference>
<dbReference type="Proteomes" id="UP000604473">
    <property type="component" value="Unassembled WGS sequence"/>
</dbReference>
<dbReference type="RefSeq" id="WP_060835062.1">
    <property type="nucleotide sequence ID" value="NZ_JAESJJ010000015.1"/>
</dbReference>
<dbReference type="OrthoDB" id="5738806at2"/>
<evidence type="ECO:0000313" key="4">
    <source>
        <dbReference type="Proteomes" id="UP000604473"/>
    </source>
</evidence>
<evidence type="ECO:0000313" key="2">
    <source>
        <dbReference type="EMBL" id="MBL3609519.1"/>
    </source>
</evidence>
<dbReference type="KEGG" id="rsu:NHU_02415"/>
<accession>A0A0D6B3C2</accession>
<organism evidence="1 3">
    <name type="scientific">Rhodovulum sulfidophilum</name>
    <name type="common">Rhodobacter sulfidophilus</name>
    <dbReference type="NCBI Taxonomy" id="35806"/>
    <lineage>
        <taxon>Bacteria</taxon>
        <taxon>Pseudomonadati</taxon>
        <taxon>Pseudomonadota</taxon>
        <taxon>Alphaproteobacteria</taxon>
        <taxon>Rhodobacterales</taxon>
        <taxon>Paracoccaceae</taxon>
        <taxon>Rhodovulum</taxon>
    </lineage>
</organism>
<dbReference type="EMBL" id="JAESJJ010000015">
    <property type="protein sequence ID" value="MBL3609519.1"/>
    <property type="molecule type" value="Genomic_DNA"/>
</dbReference>
<dbReference type="AlphaFoldDB" id="A0A0D6B3C2"/>
<keyword evidence="4" id="KW-1185">Reference proteome</keyword>